<dbReference type="InterPro" id="IPR036291">
    <property type="entry name" value="NAD(P)-bd_dom_sf"/>
</dbReference>
<dbReference type="Pfam" id="PF00763">
    <property type="entry name" value="THF_DHG_CYH"/>
    <property type="match status" value="1"/>
</dbReference>
<dbReference type="PANTHER" id="PTHR48099">
    <property type="entry name" value="C-1-TETRAHYDROFOLATE SYNTHASE, CYTOPLASMIC-RELATED"/>
    <property type="match status" value="1"/>
</dbReference>
<dbReference type="EMBL" id="DF968183">
    <property type="protein sequence ID" value="GAP44703.1"/>
    <property type="molecule type" value="Genomic_DNA"/>
</dbReference>
<evidence type="ECO:0000256" key="12">
    <source>
        <dbReference type="HAMAP-Rule" id="MF_01576"/>
    </source>
</evidence>
<dbReference type="GO" id="GO:0000105">
    <property type="term" value="P:L-histidine biosynthetic process"/>
    <property type="evidence" value="ECO:0007669"/>
    <property type="project" value="UniProtKB-KW"/>
</dbReference>
<dbReference type="PROSITE" id="PS00766">
    <property type="entry name" value="THF_DHG_CYH_1"/>
    <property type="match status" value="1"/>
</dbReference>
<evidence type="ECO:0000256" key="8">
    <source>
        <dbReference type="ARBA" id="ARBA00023102"/>
    </source>
</evidence>
<evidence type="ECO:0000259" key="13">
    <source>
        <dbReference type="Pfam" id="PF00763"/>
    </source>
</evidence>
<dbReference type="GO" id="GO:0009086">
    <property type="term" value="P:methionine biosynthetic process"/>
    <property type="evidence" value="ECO:0007669"/>
    <property type="project" value="UniProtKB-KW"/>
</dbReference>
<dbReference type="SUPFAM" id="SSF51735">
    <property type="entry name" value="NAD(P)-binding Rossmann-fold domains"/>
    <property type="match status" value="1"/>
</dbReference>
<dbReference type="Gene3D" id="3.40.50.720">
    <property type="entry name" value="NAD(P)-binding Rossmann-like Domain"/>
    <property type="match status" value="1"/>
</dbReference>
<keyword evidence="4 12" id="KW-0658">Purine biosynthesis</keyword>
<reference evidence="15" key="1">
    <citation type="journal article" date="2015" name="Genome Announc.">
        <title>Draft Genome Sequence of Bacteroidales Strain TBC1, a Novel Isolate from a Methanogenic Wastewater Treatment System.</title>
        <authorList>
            <person name="Tourlousse D.M."/>
            <person name="Matsuura N."/>
            <person name="Sun L."/>
            <person name="Toyonaga M."/>
            <person name="Kuroda K."/>
            <person name="Ohashi A."/>
            <person name="Cruz R."/>
            <person name="Yamaguchi T."/>
            <person name="Sekiguchi Y."/>
        </authorList>
    </citation>
    <scope>NUCLEOTIDE SEQUENCE [LARGE SCALE GENOMIC DNA]</scope>
    <source>
        <strain evidence="15">TBC1</strain>
    </source>
</reference>
<evidence type="ECO:0000256" key="3">
    <source>
        <dbReference type="ARBA" id="ARBA00022605"/>
    </source>
</evidence>
<dbReference type="NCBIfam" id="NF008058">
    <property type="entry name" value="PRK10792.1"/>
    <property type="match status" value="1"/>
</dbReference>
<feature type="domain" description="Tetrahydrofolate dehydrogenase/cyclohydrolase catalytic" evidence="13">
    <location>
        <begin position="4"/>
        <end position="119"/>
    </location>
</feature>
<dbReference type="RefSeq" id="WP_062044433.1">
    <property type="nucleotide sequence ID" value="NZ_DF968183.1"/>
</dbReference>
<feature type="binding site" evidence="12">
    <location>
        <position position="234"/>
    </location>
    <ligand>
        <name>NADP(+)</name>
        <dbReference type="ChEBI" id="CHEBI:58349"/>
    </ligand>
</feature>
<dbReference type="GO" id="GO:0035999">
    <property type="term" value="P:tetrahydrofolate interconversion"/>
    <property type="evidence" value="ECO:0007669"/>
    <property type="project" value="UniProtKB-UniRule"/>
</dbReference>
<organism evidence="15">
    <name type="scientific">Lentimicrobium saccharophilum</name>
    <dbReference type="NCBI Taxonomy" id="1678841"/>
    <lineage>
        <taxon>Bacteria</taxon>
        <taxon>Pseudomonadati</taxon>
        <taxon>Bacteroidota</taxon>
        <taxon>Bacteroidia</taxon>
        <taxon>Bacteroidales</taxon>
        <taxon>Lentimicrobiaceae</taxon>
        <taxon>Lentimicrobium</taxon>
    </lineage>
</organism>
<evidence type="ECO:0000313" key="15">
    <source>
        <dbReference type="EMBL" id="GAP44703.1"/>
    </source>
</evidence>
<dbReference type="Pfam" id="PF02882">
    <property type="entry name" value="THF_DHG_CYH_C"/>
    <property type="match status" value="1"/>
</dbReference>
<accession>A0A0S7C6Y4</accession>
<dbReference type="PANTHER" id="PTHR48099:SF5">
    <property type="entry name" value="C-1-TETRAHYDROFOLATE SYNTHASE, CYTOPLASMIC"/>
    <property type="match status" value="1"/>
</dbReference>
<keyword evidence="7 12" id="KW-0560">Oxidoreductase</keyword>
<dbReference type="InterPro" id="IPR020631">
    <property type="entry name" value="THF_DH/CycHdrlase_NAD-bd_dom"/>
</dbReference>
<dbReference type="HAMAP" id="MF_01576">
    <property type="entry name" value="THF_DHG_CYH"/>
    <property type="match status" value="1"/>
</dbReference>
<evidence type="ECO:0000256" key="4">
    <source>
        <dbReference type="ARBA" id="ARBA00022755"/>
    </source>
</evidence>
<comment type="pathway">
    <text evidence="1 12">One-carbon metabolism; tetrahydrofolate interconversion.</text>
</comment>
<keyword evidence="6 12" id="KW-0521">NADP</keyword>
<evidence type="ECO:0000256" key="5">
    <source>
        <dbReference type="ARBA" id="ARBA00022801"/>
    </source>
</evidence>
<dbReference type="InterPro" id="IPR020867">
    <property type="entry name" value="THF_DH/CycHdrlase_CS"/>
</dbReference>
<evidence type="ECO:0000256" key="1">
    <source>
        <dbReference type="ARBA" id="ARBA00004777"/>
    </source>
</evidence>
<dbReference type="CDD" id="cd01080">
    <property type="entry name" value="NAD_bind_m-THF_DH_Cyclohyd"/>
    <property type="match status" value="1"/>
</dbReference>
<dbReference type="InterPro" id="IPR020630">
    <property type="entry name" value="THF_DH/CycHdrlase_cat_dom"/>
</dbReference>
<feature type="binding site" evidence="12">
    <location>
        <begin position="164"/>
        <end position="166"/>
    </location>
    <ligand>
        <name>NADP(+)</name>
        <dbReference type="ChEBI" id="CHEBI:58349"/>
    </ligand>
</feature>
<keyword evidence="3 12" id="KW-0028">Amino-acid biosynthesis</keyword>
<dbReference type="GO" id="GO:0005829">
    <property type="term" value="C:cytosol"/>
    <property type="evidence" value="ECO:0007669"/>
    <property type="project" value="TreeGrafter"/>
</dbReference>
<comment type="catalytic activity">
    <reaction evidence="11 12">
        <text>(6R)-5,10-methenyltetrahydrofolate + H2O = (6R)-10-formyltetrahydrofolate + H(+)</text>
        <dbReference type="Rhea" id="RHEA:23700"/>
        <dbReference type="ChEBI" id="CHEBI:15377"/>
        <dbReference type="ChEBI" id="CHEBI:15378"/>
        <dbReference type="ChEBI" id="CHEBI:57455"/>
        <dbReference type="ChEBI" id="CHEBI:195366"/>
        <dbReference type="EC" id="3.5.4.9"/>
    </reaction>
</comment>
<keyword evidence="8 12" id="KW-0368">Histidine biosynthesis</keyword>
<comment type="similarity">
    <text evidence="12">Belongs to the tetrahydrofolate dehydrogenase/cyclohydrolase family.</text>
</comment>
<dbReference type="Gene3D" id="3.40.50.10860">
    <property type="entry name" value="Leucine Dehydrogenase, chain A, domain 1"/>
    <property type="match status" value="1"/>
</dbReference>
<dbReference type="EC" id="1.5.1.5" evidence="12"/>
<comment type="caution">
    <text evidence="12">Lacks conserved residue(s) required for the propagation of feature annotation.</text>
</comment>
<sequence length="292" mass="31558">MELIDGKKIAEEIKREIARKAAEIIDAEQTPPHLAAILVGNDPASETYIASKEKACRAVGFTSSVYRYPAEISEQQLLEVVDFLNTDEEVHGFIVQLPLPRHIDANKVIERINPAKDVDGFHPVNVGRLALGLPSYVPATPAGIVLLLEKYGIETEGKHCVVLGRSNIVGTPVSLLMSRKAVPGNCTVTLCHSKTTNLAEITRQADILIAAIGQPGFVTGDMVKEGVVVVDVGIHRIEDNSEKGYHITGDVDFKSVAPKSSYITPVPGGVGLMTIVSLLLNTLKAYNREIYS</sequence>
<evidence type="ECO:0000259" key="14">
    <source>
        <dbReference type="Pfam" id="PF02882"/>
    </source>
</evidence>
<protein>
    <recommendedName>
        <fullName evidence="12">Bifunctional protein FolD</fullName>
    </recommendedName>
    <domain>
        <recommendedName>
            <fullName evidence="12">Methylenetetrahydrofolate dehydrogenase</fullName>
            <ecNumber evidence="12">1.5.1.5</ecNumber>
        </recommendedName>
    </domain>
    <domain>
        <recommendedName>
            <fullName evidence="12">Methenyltetrahydrofolate cyclohydrolase</fullName>
            <ecNumber evidence="12">3.5.4.9</ecNumber>
        </recommendedName>
    </domain>
</protein>
<gene>
    <name evidence="12" type="primary">folD</name>
    <name evidence="15" type="ORF">TBC1_12514</name>
</gene>
<dbReference type="GO" id="GO:0004488">
    <property type="term" value="F:methylenetetrahydrofolate dehydrogenase (NADP+) activity"/>
    <property type="evidence" value="ECO:0007669"/>
    <property type="project" value="UniProtKB-UniRule"/>
</dbReference>
<name>A0A0S7C6Y4_9BACT</name>
<evidence type="ECO:0000256" key="11">
    <source>
        <dbReference type="ARBA" id="ARBA00036357"/>
    </source>
</evidence>
<dbReference type="FunFam" id="3.40.50.720:FF:000189">
    <property type="entry name" value="Bifunctional protein FolD"/>
    <property type="match status" value="1"/>
</dbReference>
<dbReference type="GO" id="GO:0006164">
    <property type="term" value="P:purine nucleotide biosynthetic process"/>
    <property type="evidence" value="ECO:0007669"/>
    <property type="project" value="UniProtKB-KW"/>
</dbReference>
<dbReference type="PATRIC" id="fig|1678841.3.peg.3233"/>
<comment type="catalytic activity">
    <reaction evidence="12">
        <text>(6R)-5,10-methylene-5,6,7,8-tetrahydrofolate + NADP(+) = (6R)-5,10-methenyltetrahydrofolate + NADPH</text>
        <dbReference type="Rhea" id="RHEA:22812"/>
        <dbReference type="ChEBI" id="CHEBI:15636"/>
        <dbReference type="ChEBI" id="CHEBI:57455"/>
        <dbReference type="ChEBI" id="CHEBI:57783"/>
        <dbReference type="ChEBI" id="CHEBI:58349"/>
        <dbReference type="EC" id="1.5.1.5"/>
    </reaction>
</comment>
<evidence type="ECO:0000256" key="9">
    <source>
        <dbReference type="ARBA" id="ARBA00023167"/>
    </source>
</evidence>
<comment type="subunit">
    <text evidence="12">Homodimer.</text>
</comment>
<dbReference type="InterPro" id="IPR000672">
    <property type="entry name" value="THF_DH/CycHdrlase"/>
</dbReference>
<dbReference type="SUPFAM" id="SSF53223">
    <property type="entry name" value="Aminoacid dehydrogenase-like, N-terminal domain"/>
    <property type="match status" value="1"/>
</dbReference>
<evidence type="ECO:0000313" key="16">
    <source>
        <dbReference type="Proteomes" id="UP000053091"/>
    </source>
</evidence>
<keyword evidence="5 12" id="KW-0378">Hydrolase</keyword>
<dbReference type="OrthoDB" id="9803580at2"/>
<proteinExistence type="inferred from homology"/>
<keyword evidence="16" id="KW-1185">Reference proteome</keyword>
<keyword evidence="10 12" id="KW-0511">Multifunctional enzyme</keyword>
<dbReference type="GO" id="GO:0004477">
    <property type="term" value="F:methenyltetrahydrofolate cyclohydrolase activity"/>
    <property type="evidence" value="ECO:0007669"/>
    <property type="project" value="UniProtKB-UniRule"/>
</dbReference>
<dbReference type="EC" id="3.5.4.9" evidence="12"/>
<keyword evidence="9 12" id="KW-0486">Methionine biosynthesis</keyword>
<keyword evidence="2 12" id="KW-0554">One-carbon metabolism</keyword>
<evidence type="ECO:0000256" key="7">
    <source>
        <dbReference type="ARBA" id="ARBA00023002"/>
    </source>
</evidence>
<dbReference type="AlphaFoldDB" id="A0A0S7C6Y4"/>
<evidence type="ECO:0000256" key="2">
    <source>
        <dbReference type="ARBA" id="ARBA00022563"/>
    </source>
</evidence>
<dbReference type="UniPathway" id="UPA00193"/>
<evidence type="ECO:0000256" key="6">
    <source>
        <dbReference type="ARBA" id="ARBA00022857"/>
    </source>
</evidence>
<dbReference type="FunFam" id="3.40.50.10860:FF:000001">
    <property type="entry name" value="Bifunctional protein FolD"/>
    <property type="match status" value="1"/>
</dbReference>
<dbReference type="InterPro" id="IPR046346">
    <property type="entry name" value="Aminoacid_DH-like_N_sf"/>
</dbReference>
<dbReference type="STRING" id="1678841.TBC1_12514"/>
<comment type="function">
    <text evidence="12">Catalyzes the oxidation of 5,10-methylenetetrahydrofolate to 5,10-methenyltetrahydrofolate and then the hydrolysis of 5,10-methenyltetrahydrofolate to 10-formyltetrahydrofolate.</text>
</comment>
<evidence type="ECO:0000256" key="10">
    <source>
        <dbReference type="ARBA" id="ARBA00023268"/>
    </source>
</evidence>
<feature type="domain" description="Tetrahydrofolate dehydrogenase/cyclohydrolase NAD(P)-binding" evidence="14">
    <location>
        <begin position="138"/>
        <end position="288"/>
    </location>
</feature>
<dbReference type="PRINTS" id="PR00085">
    <property type="entry name" value="THFDHDRGNASE"/>
</dbReference>
<dbReference type="Proteomes" id="UP000053091">
    <property type="component" value="Unassembled WGS sequence"/>
</dbReference>